<dbReference type="Proteomes" id="UP000642993">
    <property type="component" value="Unassembled WGS sequence"/>
</dbReference>
<organism evidence="1 2">
    <name type="scientific">Lolliginicoccus lacisalsi</name>
    <dbReference type="NCBI Taxonomy" id="2742202"/>
    <lineage>
        <taxon>Bacteria</taxon>
        <taxon>Bacillati</taxon>
        <taxon>Actinomycetota</taxon>
        <taxon>Actinomycetes</taxon>
        <taxon>Mycobacteriales</taxon>
        <taxon>Hoyosellaceae</taxon>
        <taxon>Lolliginicoccus</taxon>
    </lineage>
</organism>
<comment type="caution">
    <text evidence="1">The sequence shown here is derived from an EMBL/GenBank/DDBJ whole genome shotgun (WGS) entry which is preliminary data.</text>
</comment>
<accession>A0A927PN19</accession>
<dbReference type="SUPFAM" id="SSF52833">
    <property type="entry name" value="Thioredoxin-like"/>
    <property type="match status" value="1"/>
</dbReference>
<protein>
    <submittedName>
        <fullName evidence="1">(2Fe-2S) ferredoxin domain-containing protein</fullName>
    </submittedName>
</protein>
<dbReference type="EMBL" id="JACYWE010000006">
    <property type="protein sequence ID" value="MBD8507126.1"/>
    <property type="molecule type" value="Genomic_DNA"/>
</dbReference>
<dbReference type="AlphaFoldDB" id="A0A927PN19"/>
<dbReference type="RefSeq" id="WP_192039572.1">
    <property type="nucleotide sequence ID" value="NZ_JACYWE010000006.1"/>
</dbReference>
<sequence>MSVEPESQVVLVARPTPSGVDERSVRSLAETVGARWAMLDQGEPSVHDELDLAARSCVPVVLVPLAVPRDRYLETWLARAVANWRETRGDHELEVRITDGLDAAAGLAGAVQELIASGGREARASPRAFRSPEWSEIPEHRVHVMVCRGPRCTAHGAGEVQRALVRELLDAPVLMSASGCLTPCNLGPLVVTYPDGTWHASITPESARDVAGSIRETIRDYML</sequence>
<dbReference type="Gene3D" id="3.40.50.1400">
    <property type="match status" value="1"/>
</dbReference>
<evidence type="ECO:0000313" key="2">
    <source>
        <dbReference type="Proteomes" id="UP000642993"/>
    </source>
</evidence>
<dbReference type="InterPro" id="IPR036249">
    <property type="entry name" value="Thioredoxin-like_sf"/>
</dbReference>
<reference evidence="1" key="1">
    <citation type="submission" date="2020-09" db="EMBL/GenBank/DDBJ databases">
        <title>Hoyosella lacisalsi sp. nov., a halotolerant actinobacterium isolated from soil of Lake Gudzhirganskoe.</title>
        <authorList>
            <person name="Yang Q."/>
            <person name="Guo P.Y."/>
            <person name="Liu S.W."/>
            <person name="Li F.N."/>
            <person name="Sun C.H."/>
        </authorList>
    </citation>
    <scope>NUCLEOTIDE SEQUENCE</scope>
    <source>
        <strain evidence="1">G463</strain>
    </source>
</reference>
<keyword evidence="2" id="KW-1185">Reference proteome</keyword>
<dbReference type="CDD" id="cd02980">
    <property type="entry name" value="TRX_Fd_family"/>
    <property type="match status" value="1"/>
</dbReference>
<dbReference type="Gene3D" id="3.40.30.10">
    <property type="entry name" value="Glutaredoxin"/>
    <property type="match status" value="1"/>
</dbReference>
<evidence type="ECO:0000313" key="1">
    <source>
        <dbReference type="EMBL" id="MBD8507126.1"/>
    </source>
</evidence>
<gene>
    <name evidence="1" type="ORF">HT102_11560</name>
</gene>
<proteinExistence type="predicted"/>
<name>A0A927PN19_9ACTN</name>